<name>A0A8B8LUL2_ABRPR</name>
<accession>A0A8B8LUL2</accession>
<evidence type="ECO:0000256" key="4">
    <source>
        <dbReference type="SAM" id="SignalP"/>
    </source>
</evidence>
<evidence type="ECO:0000256" key="1">
    <source>
        <dbReference type="ARBA" id="ARBA00023054"/>
    </source>
</evidence>
<feature type="coiled-coil region" evidence="2">
    <location>
        <begin position="109"/>
        <end position="215"/>
    </location>
</feature>
<feature type="coiled-coil region" evidence="2">
    <location>
        <begin position="40"/>
        <end position="67"/>
    </location>
</feature>
<dbReference type="AlphaFoldDB" id="A0A8B8LUL2"/>
<sequence>MIVRLGLVVAASIAAFTVKQLNVKSSKPEYKDEGTEEEHVTRVIDALKKKEREEEEEEEEVKLISSIINRANDFEDDILPEFEDLLSGEIEFPLSSEKAEKDKVYEIEMANNANELERLRRLVKELEEREVKLEGELLEYYGLKEQESDVVEIQRQLKIKTVEIDMLNITINSLQAERKKLQEELTQGGSSKRELDMARNKIKELQRQMQLEANQTKAQLLLLKQQVSGLQVKEEEAARRDAQVEKKLKAVNDLEVEVMELKRKNKELQHEKRELMVKLNAAESRVMELSNMTESEMVSKAKEDVSNLRHANEDLLKQVEGLQMNRFSEVEELVYLRWVNACLRYELRNYQAPPGKLSARDLSKTLSPKSQEKAKQLMLEYAGSERGQGDTDLDSNFSHPSSPGSEDFDNTSFDSSNSKYSSLSKKGGLIQKLKKWGKSKDDSSALSSPSRSLSGGSPRRMSTSVKHKGPLETLMLRNAGDSVAITTFGQRDQETTDSPETPNATASLNSVASSFHLMSKSVDGSLDEKYPAYKDRHKLALAREKQIKEKAEKARVLKFGDNSGLNMTKGERGSPISLPPKLTQIKEKSFVSGPPNDQSDDGKNDENQTISKMKLAHIEKRPTRVPRPPPKPSGTAAVSTNSNPSNGVPSAPPVPPPPPGAPPPPPGGPPPAPPPPGSLSRGAMDGDKVHRAPQLVEFYQTLMKREAKKDTSLLVSSTSNASDARSNMIGEIENRSSFLLAVKADVETQGDFVMSLANEVRAASFTDINDLVAFVNWLDEELSFLVDERAVLKHFDWPEGKADALREAAFEYHDLMKLENKVSTFIDDPKLPCEDALKKMYSLLEKVEQSVYALLRTRDMAISRYREFGIPVNWLLDSGVVGKIKLSSVQLAKKYMKRVASELDTLSGPEKEPNREFLILQGVRFAFRVHQFAGGFDAESMKAFEDLRSRIQTSQTGEDNNKPET</sequence>
<feature type="compositionally biased region" description="Low complexity" evidence="3">
    <location>
        <begin position="410"/>
        <end position="426"/>
    </location>
</feature>
<dbReference type="RefSeq" id="XP_027359965.1">
    <property type="nucleotide sequence ID" value="XM_027504164.1"/>
</dbReference>
<dbReference type="GeneID" id="113868517"/>
<feature type="compositionally biased region" description="Polar residues" evidence="3">
    <location>
        <begin position="394"/>
        <end position="404"/>
    </location>
</feature>
<keyword evidence="4" id="KW-0732">Signal</keyword>
<evidence type="ECO:0000313" key="6">
    <source>
        <dbReference type="RefSeq" id="XP_027359965.1"/>
    </source>
</evidence>
<gene>
    <name evidence="6" type="primary">LOC113868517</name>
</gene>
<keyword evidence="1 2" id="KW-0175">Coiled coil</keyword>
<proteinExistence type="predicted"/>
<feature type="coiled-coil region" evidence="2">
    <location>
        <begin position="244"/>
        <end position="325"/>
    </location>
</feature>
<evidence type="ECO:0000256" key="2">
    <source>
        <dbReference type="SAM" id="Coils"/>
    </source>
</evidence>
<dbReference type="PANTHER" id="PTHR31342:SF7">
    <property type="entry name" value="PROTEIN CHUP1, CHLOROPLASTIC"/>
    <property type="match status" value="1"/>
</dbReference>
<protein>
    <submittedName>
        <fullName evidence="6">Protein CHUP1, chloroplastic</fullName>
    </submittedName>
</protein>
<dbReference type="GO" id="GO:0009707">
    <property type="term" value="C:chloroplast outer membrane"/>
    <property type="evidence" value="ECO:0007669"/>
    <property type="project" value="TreeGrafter"/>
</dbReference>
<dbReference type="Proteomes" id="UP000694853">
    <property type="component" value="Unplaced"/>
</dbReference>
<feature type="region of interest" description="Disordered" evidence="3">
    <location>
        <begin position="588"/>
        <end position="607"/>
    </location>
</feature>
<feature type="chain" id="PRO_5034049550" evidence="4">
    <location>
        <begin position="16"/>
        <end position="965"/>
    </location>
</feature>
<dbReference type="OrthoDB" id="1917273at2759"/>
<evidence type="ECO:0000256" key="3">
    <source>
        <dbReference type="SAM" id="MobiDB-lite"/>
    </source>
</evidence>
<feature type="region of interest" description="Disordered" evidence="3">
    <location>
        <begin position="615"/>
        <end position="685"/>
    </location>
</feature>
<reference evidence="6" key="2">
    <citation type="submission" date="2025-08" db="UniProtKB">
        <authorList>
            <consortium name="RefSeq"/>
        </authorList>
    </citation>
    <scope>IDENTIFICATION</scope>
    <source>
        <tissue evidence="6">Young leaves</tissue>
    </source>
</reference>
<feature type="region of interest" description="Disordered" evidence="3">
    <location>
        <begin position="561"/>
        <end position="581"/>
    </location>
</feature>
<dbReference type="PANTHER" id="PTHR31342">
    <property type="entry name" value="PROTEIN CHUP1, CHLOROPLASTIC"/>
    <property type="match status" value="1"/>
</dbReference>
<feature type="region of interest" description="Disordered" evidence="3">
    <location>
        <begin position="354"/>
        <end position="471"/>
    </location>
</feature>
<dbReference type="InterPro" id="IPR040265">
    <property type="entry name" value="CHUP1/IPGA1-like"/>
</dbReference>
<feature type="compositionally biased region" description="Pro residues" evidence="3">
    <location>
        <begin position="650"/>
        <end position="677"/>
    </location>
</feature>
<dbReference type="KEGG" id="aprc:113868517"/>
<organism evidence="5 6">
    <name type="scientific">Abrus precatorius</name>
    <name type="common">Indian licorice</name>
    <name type="synonym">Glycine abrus</name>
    <dbReference type="NCBI Taxonomy" id="3816"/>
    <lineage>
        <taxon>Eukaryota</taxon>
        <taxon>Viridiplantae</taxon>
        <taxon>Streptophyta</taxon>
        <taxon>Embryophyta</taxon>
        <taxon>Tracheophyta</taxon>
        <taxon>Spermatophyta</taxon>
        <taxon>Magnoliopsida</taxon>
        <taxon>eudicotyledons</taxon>
        <taxon>Gunneridae</taxon>
        <taxon>Pentapetalae</taxon>
        <taxon>rosids</taxon>
        <taxon>fabids</taxon>
        <taxon>Fabales</taxon>
        <taxon>Fabaceae</taxon>
        <taxon>Papilionoideae</taxon>
        <taxon>50 kb inversion clade</taxon>
        <taxon>NPAAA clade</taxon>
        <taxon>indigoferoid/millettioid clade</taxon>
        <taxon>Abreae</taxon>
        <taxon>Abrus</taxon>
    </lineage>
</organism>
<feature type="compositionally biased region" description="Low complexity" evidence="3">
    <location>
        <begin position="444"/>
        <end position="459"/>
    </location>
</feature>
<evidence type="ECO:0000313" key="5">
    <source>
        <dbReference type="Proteomes" id="UP000694853"/>
    </source>
</evidence>
<feature type="signal peptide" evidence="4">
    <location>
        <begin position="1"/>
        <end position="15"/>
    </location>
</feature>
<reference evidence="5" key="1">
    <citation type="journal article" date="2019" name="Toxins">
        <title>Detection of Abrin-Like and Prepropulchellin-Like Toxin Genes and Transcripts Using Whole Genome Sequencing and Full-Length Transcript Sequencing of Abrus precatorius.</title>
        <authorList>
            <person name="Hovde B.T."/>
            <person name="Daligault H.E."/>
            <person name="Hanschen E.R."/>
            <person name="Kunde Y.A."/>
            <person name="Johnson M.B."/>
            <person name="Starkenburg S.R."/>
            <person name="Johnson S.L."/>
        </authorList>
    </citation>
    <scope>NUCLEOTIDE SEQUENCE [LARGE SCALE GENOMIC DNA]</scope>
</reference>
<keyword evidence="5" id="KW-1185">Reference proteome</keyword>
<dbReference type="GO" id="GO:0009902">
    <property type="term" value="P:chloroplast relocation"/>
    <property type="evidence" value="ECO:0007669"/>
    <property type="project" value="TreeGrafter"/>
</dbReference>